<keyword evidence="2" id="KW-1185">Reference proteome</keyword>
<evidence type="ECO:0000313" key="2">
    <source>
        <dbReference type="Proteomes" id="UP000092932"/>
    </source>
</evidence>
<dbReference type="EMBL" id="CP016591">
    <property type="protein sequence ID" value="ANY19787.1"/>
    <property type="molecule type" value="Genomic_DNA"/>
</dbReference>
<name>A0A1B2ACC3_9SPHN</name>
<evidence type="ECO:0000313" key="1">
    <source>
        <dbReference type="EMBL" id="ANY19787.1"/>
    </source>
</evidence>
<organism evidence="1 2">
    <name type="scientific">Tsuneonella dongtanensis</name>
    <dbReference type="NCBI Taxonomy" id="692370"/>
    <lineage>
        <taxon>Bacteria</taxon>
        <taxon>Pseudomonadati</taxon>
        <taxon>Pseudomonadota</taxon>
        <taxon>Alphaproteobacteria</taxon>
        <taxon>Sphingomonadales</taxon>
        <taxon>Erythrobacteraceae</taxon>
        <taxon>Tsuneonella</taxon>
    </lineage>
</organism>
<proteinExistence type="predicted"/>
<reference evidence="1 2" key="1">
    <citation type="submission" date="2016-07" db="EMBL/GenBank/DDBJ databases">
        <title>Complete genome sequence of Altererythrobacter dongtanensis KCTC 22672, a type strain with esterase isolated from tidal flat.</title>
        <authorList>
            <person name="Cheng H."/>
            <person name="Wu Y.-H."/>
            <person name="Zhou P."/>
            <person name="Huo Y.-Y."/>
            <person name="Wang C.-S."/>
            <person name="Xu X.-W."/>
        </authorList>
    </citation>
    <scope>NUCLEOTIDE SEQUENCE [LARGE SCALE GENOMIC DNA]</scope>
    <source>
        <strain evidence="1 2">KCTC 22672</strain>
    </source>
</reference>
<dbReference type="AlphaFoldDB" id="A0A1B2ACC3"/>
<dbReference type="RefSeq" id="WP_198152695.1">
    <property type="nucleotide sequence ID" value="NZ_CP016591.1"/>
</dbReference>
<dbReference type="KEGG" id="ado:A6F68_01270"/>
<protein>
    <submittedName>
        <fullName evidence="1">Uncharacterized protein</fullName>
    </submittedName>
</protein>
<dbReference type="Proteomes" id="UP000092932">
    <property type="component" value="Chromosome"/>
</dbReference>
<accession>A0A1B2ACC3</accession>
<gene>
    <name evidence="1" type="ORF">A6F68_01270</name>
</gene>
<sequence>MHLNILSQKYELTQESSFWALLDVAMRWPEKLHNLTPFQKFALDRPGFFEESRVGRFLDDVERGSPTVMVGPDDLTR</sequence>
<dbReference type="STRING" id="692370.A6F68_01270"/>